<accession>A0A3M9YHB9</accession>
<proteinExistence type="predicted"/>
<evidence type="ECO:0000313" key="1">
    <source>
        <dbReference type="EMBL" id="RNJ59585.1"/>
    </source>
</evidence>
<evidence type="ECO:0000313" key="2">
    <source>
        <dbReference type="Proteomes" id="UP000267145"/>
    </source>
</evidence>
<keyword evidence="2" id="KW-1185">Reference proteome</keyword>
<sequence length="120" mass="13577">MRHLAGQKAPGRVVSAECWRSNAVPPPDHLAGTRRRAWGHFVENIGEEDIEMLKIFRADALRGFSFFQWLGETPKKLIVDHLFADDDENAKKLLESISDPESDPIRKVAYEKEGRGSDGF</sequence>
<dbReference type="EMBL" id="RBVV01000015">
    <property type="protein sequence ID" value="RNJ59585.1"/>
    <property type="molecule type" value="Genomic_DNA"/>
</dbReference>
<dbReference type="Proteomes" id="UP000267145">
    <property type="component" value="Unassembled WGS sequence"/>
</dbReference>
<dbReference type="SUPFAM" id="SSF51182">
    <property type="entry name" value="RmlC-like cupins"/>
    <property type="match status" value="1"/>
</dbReference>
<dbReference type="InterPro" id="IPR011051">
    <property type="entry name" value="RmlC_Cupin_sf"/>
</dbReference>
<reference evidence="1 2" key="1">
    <citation type="submission" date="2018-10" db="EMBL/GenBank/DDBJ databases">
        <title>Genome sequence of Verticillium nonalfalfae VnAa140.</title>
        <authorList>
            <person name="Stajich J.E."/>
            <person name="Kasson M.T."/>
        </authorList>
    </citation>
    <scope>NUCLEOTIDE SEQUENCE [LARGE SCALE GENOMIC DNA]</scope>
    <source>
        <strain evidence="1 2">VnAa140</strain>
    </source>
</reference>
<dbReference type="AlphaFoldDB" id="A0A3M9YHB9"/>
<dbReference type="RefSeq" id="XP_028497743.1">
    <property type="nucleotide sequence ID" value="XM_028636409.1"/>
</dbReference>
<gene>
    <name evidence="1" type="ORF">D7B24_002195</name>
</gene>
<dbReference type="InterPro" id="IPR014710">
    <property type="entry name" value="RmlC-like_jellyroll"/>
</dbReference>
<dbReference type="STRING" id="1051616.A0A3M9YHB9"/>
<dbReference type="GeneID" id="39605884"/>
<organism evidence="1 2">
    <name type="scientific">Verticillium nonalfalfae</name>
    <dbReference type="NCBI Taxonomy" id="1051616"/>
    <lineage>
        <taxon>Eukaryota</taxon>
        <taxon>Fungi</taxon>
        <taxon>Dikarya</taxon>
        <taxon>Ascomycota</taxon>
        <taxon>Pezizomycotina</taxon>
        <taxon>Sordariomycetes</taxon>
        <taxon>Hypocreomycetidae</taxon>
        <taxon>Glomerellales</taxon>
        <taxon>Plectosphaerellaceae</taxon>
        <taxon>Verticillium</taxon>
    </lineage>
</organism>
<name>A0A3M9YHB9_9PEZI</name>
<dbReference type="Gene3D" id="2.60.120.10">
    <property type="entry name" value="Jelly Rolls"/>
    <property type="match status" value="1"/>
</dbReference>
<protein>
    <submittedName>
        <fullName evidence="1">Uncharacterized protein</fullName>
    </submittedName>
</protein>
<comment type="caution">
    <text evidence="1">The sequence shown here is derived from an EMBL/GenBank/DDBJ whole genome shotgun (WGS) entry which is preliminary data.</text>
</comment>